<feature type="compositionally biased region" description="Polar residues" evidence="1">
    <location>
        <begin position="496"/>
        <end position="507"/>
    </location>
</feature>
<dbReference type="Proteomes" id="UP000192596">
    <property type="component" value="Unassembled WGS sequence"/>
</dbReference>
<feature type="region of interest" description="Disordered" evidence="1">
    <location>
        <begin position="1"/>
        <end position="25"/>
    </location>
</feature>
<gene>
    <name evidence="3" type="ORF">B0A48_00337</name>
</gene>
<dbReference type="InParanoid" id="A0A1V8TU83"/>
<name>A0A1V8TU83_9PEZI</name>
<accession>A0A1V8TU83</accession>
<sequence length="636" mass="70848">MDATPAGQRDAKAPSRMQNMEQEVSAEEREAMEYWQYLFKPDKTATDKLKALLSGLKNVINEQFERSDNPDLTPNQLASFYRDVGGNYDQLFLGTPGVSIGFIYKSLGCLHSLQPLSHSTAFTEPTVPALKTEGWIMFETIQTLLGPDEHSAFLMEAVRKYDVKDPVTREMFPKILPRACFPLEPDKHMVAWYEGVSERLRKEAEREEMQRVSDADRPGSASSKLAVRRADSDDEGSVDSRGPALAYFRNPLYRHVDGRPSIVRRGSKRPTSSPRPTIMERGKEAAVTIGHVVREVASPSMWIPGISSDRDRKNSSRSRSRTRDRDRRRRSVPQNYFRGASPVSDREHRVSGRPPYRRQRSSRSAHGSRLSDQMTPDDRDEGAIGTPTYTPQADPPAAAPQHRVSSHSSNNSHLRHSRSHEPTPTQYEGDDYFQGATRPESAAESPQALSPQYVRNNIGPSFGPSASPLFASQVAKHPQPLYKRDMPPPPARDSAVGSQSGLRTSSIPNPPDRPYSASPSRSSVRFDESHRGESSHRHSRHGSRPETDDRPYHRGSSVRDDDDIGHPLDHSRSRRSDASQSSRPGRQSGSDLDAYFGAEGRSDSSGRGPGKQARFAEPAAVKGVHGRKYVAGVPWR</sequence>
<dbReference type="PANTHER" id="PTHR39611">
    <property type="entry name" value="HYDROXYPROLINE-RICH GLYCOPROTEIN DZ-HRGP-RELATED"/>
    <property type="match status" value="1"/>
</dbReference>
<feature type="compositionally biased region" description="Low complexity" evidence="1">
    <location>
        <begin position="399"/>
        <end position="412"/>
    </location>
</feature>
<feature type="compositionally biased region" description="Low complexity" evidence="1">
    <location>
        <begin position="578"/>
        <end position="590"/>
    </location>
</feature>
<feature type="compositionally biased region" description="Basic and acidic residues" evidence="1">
    <location>
        <begin position="543"/>
        <end position="552"/>
    </location>
</feature>
<dbReference type="STRING" id="1507870.A0A1V8TU83"/>
<feature type="compositionally biased region" description="Basic and acidic residues" evidence="1">
    <location>
        <begin position="564"/>
        <end position="577"/>
    </location>
</feature>
<feature type="compositionally biased region" description="Basic and acidic residues" evidence="1">
    <location>
        <begin position="524"/>
        <end position="536"/>
    </location>
</feature>
<evidence type="ECO:0000256" key="1">
    <source>
        <dbReference type="SAM" id="MobiDB-lite"/>
    </source>
</evidence>
<comment type="caution">
    <text evidence="3">The sequence shown here is derived from an EMBL/GenBank/DDBJ whole genome shotgun (WGS) entry which is preliminary data.</text>
</comment>
<feature type="region of interest" description="Disordered" evidence="1">
    <location>
        <begin position="258"/>
        <end position="283"/>
    </location>
</feature>
<dbReference type="InterPro" id="IPR055936">
    <property type="entry name" value="DUF7514"/>
</dbReference>
<organism evidence="3 4">
    <name type="scientific">Cryoendolithus antarcticus</name>
    <dbReference type="NCBI Taxonomy" id="1507870"/>
    <lineage>
        <taxon>Eukaryota</taxon>
        <taxon>Fungi</taxon>
        <taxon>Dikarya</taxon>
        <taxon>Ascomycota</taxon>
        <taxon>Pezizomycotina</taxon>
        <taxon>Dothideomycetes</taxon>
        <taxon>Dothideomycetidae</taxon>
        <taxon>Cladosporiales</taxon>
        <taxon>Cladosporiaceae</taxon>
        <taxon>Cryoendolithus</taxon>
    </lineage>
</organism>
<dbReference type="EMBL" id="NAJO01000001">
    <property type="protein sequence ID" value="OQO14955.1"/>
    <property type="molecule type" value="Genomic_DNA"/>
</dbReference>
<dbReference type="Pfam" id="PF24355">
    <property type="entry name" value="DUF7514"/>
    <property type="match status" value="1"/>
</dbReference>
<reference evidence="4" key="1">
    <citation type="submission" date="2017-03" db="EMBL/GenBank/DDBJ databases">
        <title>Genomes of endolithic fungi from Antarctica.</title>
        <authorList>
            <person name="Coleine C."/>
            <person name="Masonjones S."/>
            <person name="Stajich J.E."/>
        </authorList>
    </citation>
    <scope>NUCLEOTIDE SEQUENCE [LARGE SCALE GENOMIC DNA]</scope>
    <source>
        <strain evidence="4">CCFEE 5527</strain>
    </source>
</reference>
<feature type="compositionally biased region" description="Polar residues" evidence="1">
    <location>
        <begin position="447"/>
        <end position="459"/>
    </location>
</feature>
<evidence type="ECO:0000313" key="3">
    <source>
        <dbReference type="EMBL" id="OQO14955.1"/>
    </source>
</evidence>
<evidence type="ECO:0000313" key="4">
    <source>
        <dbReference type="Proteomes" id="UP000192596"/>
    </source>
</evidence>
<dbReference type="OrthoDB" id="5420895at2759"/>
<proteinExistence type="predicted"/>
<feature type="domain" description="DUF7514" evidence="2">
    <location>
        <begin position="36"/>
        <end position="196"/>
    </location>
</feature>
<feature type="region of interest" description="Disordered" evidence="1">
    <location>
        <begin position="204"/>
        <end position="242"/>
    </location>
</feature>
<feature type="region of interest" description="Disordered" evidence="1">
    <location>
        <begin position="302"/>
        <end position="636"/>
    </location>
</feature>
<feature type="compositionally biased region" description="Basic and acidic residues" evidence="1">
    <location>
        <begin position="204"/>
        <end position="217"/>
    </location>
</feature>
<dbReference type="PANTHER" id="PTHR39611:SF2">
    <property type="entry name" value="HYDROXYPROLINE-RICH GLYCOPROTEIN DZ-HRGP"/>
    <property type="match status" value="1"/>
</dbReference>
<keyword evidence="4" id="KW-1185">Reference proteome</keyword>
<feature type="compositionally biased region" description="Basic residues" evidence="1">
    <location>
        <begin position="315"/>
        <end position="331"/>
    </location>
</feature>
<evidence type="ECO:0000259" key="2">
    <source>
        <dbReference type="Pfam" id="PF24355"/>
    </source>
</evidence>
<protein>
    <recommendedName>
        <fullName evidence="2">DUF7514 domain-containing protein</fullName>
    </recommendedName>
</protein>
<dbReference type="AlphaFoldDB" id="A0A1V8TU83"/>